<dbReference type="OrthoDB" id="9803824at2"/>
<reference evidence="3 4" key="1">
    <citation type="submission" date="2018-02" db="EMBL/GenBank/DDBJ databases">
        <title>Draft genome sequences of four Legionella pneumophila clinical strains isolated in Ontario.</title>
        <authorList>
            <person name="Fortuna A."/>
            <person name="Ramnarine R."/>
            <person name="Li A."/>
            <person name="Frantz C."/>
            <person name="Mallo G."/>
        </authorList>
    </citation>
    <scope>NUCLEOTIDE SEQUENCE [LARGE SCALE GENOMIC DNA]</scope>
    <source>
        <strain evidence="3 4">LG61</strain>
    </source>
</reference>
<evidence type="ECO:0000313" key="4">
    <source>
        <dbReference type="Proteomes" id="UP000239239"/>
    </source>
</evidence>
<evidence type="ECO:0000259" key="1">
    <source>
        <dbReference type="PROSITE" id="PS50113"/>
    </source>
</evidence>
<dbReference type="InterPro" id="IPR043128">
    <property type="entry name" value="Rev_trsase/Diguanyl_cyclase"/>
</dbReference>
<dbReference type="Pfam" id="PF00990">
    <property type="entry name" value="GGDEF"/>
    <property type="match status" value="1"/>
</dbReference>
<dbReference type="CDD" id="cd01949">
    <property type="entry name" value="GGDEF"/>
    <property type="match status" value="1"/>
</dbReference>
<dbReference type="SUPFAM" id="SSF55073">
    <property type="entry name" value="Nucleotide cyclase"/>
    <property type="match status" value="1"/>
</dbReference>
<dbReference type="EMBL" id="PQWY01000002">
    <property type="protein sequence ID" value="PPK33427.1"/>
    <property type="molecule type" value="Genomic_DNA"/>
</dbReference>
<proteinExistence type="predicted"/>
<dbReference type="InterPro" id="IPR000700">
    <property type="entry name" value="PAS-assoc_C"/>
</dbReference>
<feature type="domain" description="GGDEF" evidence="2">
    <location>
        <begin position="169"/>
        <end position="292"/>
    </location>
</feature>
<dbReference type="InterPro" id="IPR052163">
    <property type="entry name" value="DGC-Regulatory_Protein"/>
</dbReference>
<dbReference type="Pfam" id="PF13426">
    <property type="entry name" value="PAS_9"/>
    <property type="match status" value="1"/>
</dbReference>
<dbReference type="NCBIfam" id="TIGR00229">
    <property type="entry name" value="sensory_box"/>
    <property type="match status" value="1"/>
</dbReference>
<evidence type="ECO:0000313" key="3">
    <source>
        <dbReference type="EMBL" id="PPK33427.1"/>
    </source>
</evidence>
<dbReference type="PANTHER" id="PTHR46663:SF3">
    <property type="entry name" value="SLL0267 PROTEIN"/>
    <property type="match status" value="1"/>
</dbReference>
<sequence length="292" mass="32984">MLTNIERAKLQLIDETSDMVIITKAEPLDAPNGPEVVWVNKAFEKISKYKANEIIGQTPRILQGKETDQNTLKMIKEAIKAQMNINVDLLNYTKDGTPYWINFSIVYLRDGQGNLCYLGAIEKDISAIKNLNILLSEKAKTDPLTNVYNQENFFIAGNEAVKNFHQNQETVGLLFFDVDDFKGINDTQGHIYGDKILKKVAQESLKLVRKTDNVFRYGGDEFAIIFSGIDVKILERKAQQLQKKLAKSHISVSIGGTISKQSDKSINTLLARADEALYYVKANKKGLFFIRK</sequence>
<dbReference type="InterPro" id="IPR029787">
    <property type="entry name" value="Nucleotide_cyclase"/>
</dbReference>
<comment type="caution">
    <text evidence="3">The sequence shown here is derived from an EMBL/GenBank/DDBJ whole genome shotgun (WGS) entry which is preliminary data.</text>
</comment>
<dbReference type="InterPro" id="IPR000014">
    <property type="entry name" value="PAS"/>
</dbReference>
<feature type="domain" description="PAC" evidence="1">
    <location>
        <begin position="83"/>
        <end position="137"/>
    </location>
</feature>
<protein>
    <submittedName>
        <fullName evidence="3">GGDEF domain-containing protein</fullName>
    </submittedName>
</protein>
<dbReference type="SMART" id="SM00086">
    <property type="entry name" value="PAC"/>
    <property type="match status" value="1"/>
</dbReference>
<dbReference type="Proteomes" id="UP000239239">
    <property type="component" value="Unassembled WGS sequence"/>
</dbReference>
<organism evidence="3 4">
    <name type="scientific">Legionella pneumophila</name>
    <dbReference type="NCBI Taxonomy" id="446"/>
    <lineage>
        <taxon>Bacteria</taxon>
        <taxon>Pseudomonadati</taxon>
        <taxon>Pseudomonadota</taxon>
        <taxon>Gammaproteobacteria</taxon>
        <taxon>Legionellales</taxon>
        <taxon>Legionellaceae</taxon>
        <taxon>Legionella</taxon>
    </lineage>
</organism>
<dbReference type="SMART" id="SM00267">
    <property type="entry name" value="GGDEF"/>
    <property type="match status" value="1"/>
</dbReference>
<name>A0A2S6F7L8_LEGPN</name>
<dbReference type="Gene3D" id="3.30.70.270">
    <property type="match status" value="1"/>
</dbReference>
<dbReference type="SUPFAM" id="SSF55785">
    <property type="entry name" value="PYP-like sensor domain (PAS domain)"/>
    <property type="match status" value="1"/>
</dbReference>
<dbReference type="NCBIfam" id="TIGR00254">
    <property type="entry name" value="GGDEF"/>
    <property type="match status" value="1"/>
</dbReference>
<dbReference type="RefSeq" id="WP_027228007.1">
    <property type="nucleotide sequence ID" value="NZ_CCZA01000003.1"/>
</dbReference>
<accession>A0A2S6F7L8</accession>
<dbReference type="PANTHER" id="PTHR46663">
    <property type="entry name" value="DIGUANYLATE CYCLASE DGCT-RELATED"/>
    <property type="match status" value="1"/>
</dbReference>
<dbReference type="InterPro" id="IPR000160">
    <property type="entry name" value="GGDEF_dom"/>
</dbReference>
<dbReference type="Gene3D" id="3.30.450.20">
    <property type="entry name" value="PAS domain"/>
    <property type="match status" value="1"/>
</dbReference>
<dbReference type="PROSITE" id="PS50887">
    <property type="entry name" value="GGDEF"/>
    <property type="match status" value="1"/>
</dbReference>
<gene>
    <name evidence="3" type="ORF">C3928_01445</name>
</gene>
<dbReference type="PROSITE" id="PS50113">
    <property type="entry name" value="PAC"/>
    <property type="match status" value="1"/>
</dbReference>
<evidence type="ECO:0000259" key="2">
    <source>
        <dbReference type="PROSITE" id="PS50887"/>
    </source>
</evidence>
<dbReference type="CDD" id="cd00130">
    <property type="entry name" value="PAS"/>
    <property type="match status" value="1"/>
</dbReference>
<dbReference type="InterPro" id="IPR035965">
    <property type="entry name" value="PAS-like_dom_sf"/>
</dbReference>
<dbReference type="InterPro" id="IPR001610">
    <property type="entry name" value="PAC"/>
</dbReference>
<dbReference type="AlphaFoldDB" id="A0A2S6F7L8"/>